<protein>
    <submittedName>
        <fullName evidence="1">AntA/AntB antirepressor family protein</fullName>
    </submittedName>
</protein>
<accession>A0A8I1W9P5</accession>
<name>A0A8I1W9P5_PLESH</name>
<sequence length="87" mass="9276">MATSLRAAFLGNKAHFYKVTIDMNTSIASSYTDASNIHHVINAIADLVPVVSGPIGERETTVDSAKALHKTLEVGEDFSTSITARIS</sequence>
<reference evidence="1" key="1">
    <citation type="submission" date="2021-03" db="EMBL/GenBank/DDBJ databases">
        <title>Plesiomonas shigelloides zfcc0051, isolated from zebrafish feces.</title>
        <authorList>
            <person name="Vanderhoek Z."/>
            <person name="Gaulke C."/>
        </authorList>
    </citation>
    <scope>NUCLEOTIDE SEQUENCE</scope>
    <source>
        <strain evidence="1">Zfcc0051</strain>
    </source>
</reference>
<feature type="non-terminal residue" evidence="1">
    <location>
        <position position="87"/>
    </location>
</feature>
<comment type="caution">
    <text evidence="1">The sequence shown here is derived from an EMBL/GenBank/DDBJ whole genome shotgun (WGS) entry which is preliminary data.</text>
</comment>
<dbReference type="AlphaFoldDB" id="A0A8I1W9P5"/>
<gene>
    <name evidence="1" type="ORF">J2R62_19550</name>
</gene>
<organism evidence="1 2">
    <name type="scientific">Plesiomonas shigelloides</name>
    <name type="common">Aeromonas shigelloides</name>
    <dbReference type="NCBI Taxonomy" id="703"/>
    <lineage>
        <taxon>Bacteria</taxon>
        <taxon>Pseudomonadati</taxon>
        <taxon>Pseudomonadota</taxon>
        <taxon>Gammaproteobacteria</taxon>
        <taxon>Enterobacterales</taxon>
        <taxon>Enterobacteriaceae</taxon>
        <taxon>Plesiomonas</taxon>
    </lineage>
</organism>
<proteinExistence type="predicted"/>
<evidence type="ECO:0000313" key="1">
    <source>
        <dbReference type="EMBL" id="MBO1110288.1"/>
    </source>
</evidence>
<dbReference type="EMBL" id="JAFNAA010000540">
    <property type="protein sequence ID" value="MBO1110288.1"/>
    <property type="molecule type" value="Genomic_DNA"/>
</dbReference>
<evidence type="ECO:0000313" key="2">
    <source>
        <dbReference type="Proteomes" id="UP000664658"/>
    </source>
</evidence>
<dbReference type="Proteomes" id="UP000664658">
    <property type="component" value="Unassembled WGS sequence"/>
</dbReference>